<dbReference type="AlphaFoldDB" id="A0A1I6IN35"/>
<dbReference type="InterPro" id="IPR014748">
    <property type="entry name" value="Enoyl-CoA_hydra_C"/>
</dbReference>
<reference evidence="2 3" key="1">
    <citation type="submission" date="2016-10" db="EMBL/GenBank/DDBJ databases">
        <authorList>
            <person name="de Groot N.N."/>
        </authorList>
    </citation>
    <scope>NUCLEOTIDE SEQUENCE [LARGE SCALE GENOMIC DNA]</scope>
    <source>
        <strain evidence="2 3">CGMCC 1.9167</strain>
    </source>
</reference>
<dbReference type="InterPro" id="IPR001753">
    <property type="entry name" value="Enoyl-CoA_hydra/iso"/>
</dbReference>
<evidence type="ECO:0000313" key="3">
    <source>
        <dbReference type="Proteomes" id="UP000198644"/>
    </source>
</evidence>
<keyword evidence="3" id="KW-1185">Reference proteome</keyword>
<comment type="similarity">
    <text evidence="1">Belongs to the enoyl-CoA hydratase/isomerase family.</text>
</comment>
<dbReference type="Gene3D" id="1.10.12.10">
    <property type="entry name" value="Lyase 2-enoyl-coa Hydratase, Chain A, domain 2"/>
    <property type="match status" value="1"/>
</dbReference>
<sequence length="264" mass="29078">MSAPSGTENQTVLLEQRGPALWITINRPEKRNAINNDVIARIREGYLKAESDPEIRVIVLTAAGEKAFCAGGDLQPGQGFAFDYSKPNAEYADLFRLAVNTTTPCIVRVNGICMAGGMGLLCMGDMAVAHNEVKFGLPEVKVGLFPMQVLSLMQRLVPRRVLREWTLTGEPFTAAEALQHGLLNHVVAPQELDAKVDWLISRLTDRSPTAIRRGKYAMKAIEDMSFEQAIAYTETQLATMALTEDAKEGMAAFNEKRAPEWPGR</sequence>
<dbReference type="Gene3D" id="3.90.226.10">
    <property type="entry name" value="2-enoyl-CoA Hydratase, Chain A, domain 1"/>
    <property type="match status" value="1"/>
</dbReference>
<organism evidence="2 3">
    <name type="scientific">Marinobacter daqiaonensis</name>
    <dbReference type="NCBI Taxonomy" id="650891"/>
    <lineage>
        <taxon>Bacteria</taxon>
        <taxon>Pseudomonadati</taxon>
        <taxon>Pseudomonadota</taxon>
        <taxon>Gammaproteobacteria</taxon>
        <taxon>Pseudomonadales</taxon>
        <taxon>Marinobacteraceae</taxon>
        <taxon>Marinobacter</taxon>
    </lineage>
</organism>
<accession>A0A1I6IN35</accession>
<dbReference type="PANTHER" id="PTHR42964:SF1">
    <property type="entry name" value="POLYKETIDE BIOSYNTHESIS ENOYL-COA HYDRATASE PKSH-RELATED"/>
    <property type="match status" value="1"/>
</dbReference>
<evidence type="ECO:0000256" key="1">
    <source>
        <dbReference type="ARBA" id="ARBA00005254"/>
    </source>
</evidence>
<gene>
    <name evidence="2" type="ORF">SAMN05216203_2513</name>
</gene>
<dbReference type="InterPro" id="IPR029045">
    <property type="entry name" value="ClpP/crotonase-like_dom_sf"/>
</dbReference>
<dbReference type="SUPFAM" id="SSF52096">
    <property type="entry name" value="ClpP/crotonase"/>
    <property type="match status" value="1"/>
</dbReference>
<dbReference type="InterPro" id="IPR051683">
    <property type="entry name" value="Enoyl-CoA_Hydratase/Isomerase"/>
</dbReference>
<dbReference type="OrthoDB" id="9807606at2"/>
<dbReference type="CDD" id="cd06558">
    <property type="entry name" value="crotonase-like"/>
    <property type="match status" value="1"/>
</dbReference>
<evidence type="ECO:0000313" key="2">
    <source>
        <dbReference type="EMBL" id="SFR68177.1"/>
    </source>
</evidence>
<dbReference type="GO" id="GO:0003824">
    <property type="term" value="F:catalytic activity"/>
    <property type="evidence" value="ECO:0007669"/>
    <property type="project" value="UniProtKB-ARBA"/>
</dbReference>
<protein>
    <submittedName>
        <fullName evidence="2">Enoyl-CoA hydratase/carnithine racemase</fullName>
    </submittedName>
</protein>
<dbReference type="Pfam" id="PF00378">
    <property type="entry name" value="ECH_1"/>
    <property type="match status" value="1"/>
</dbReference>
<dbReference type="RefSeq" id="WP_092012959.1">
    <property type="nucleotide sequence ID" value="NZ_FOYW01000001.1"/>
</dbReference>
<proteinExistence type="inferred from homology"/>
<dbReference type="EMBL" id="FOYW01000001">
    <property type="protein sequence ID" value="SFR68177.1"/>
    <property type="molecule type" value="Genomic_DNA"/>
</dbReference>
<dbReference type="PANTHER" id="PTHR42964">
    <property type="entry name" value="ENOYL-COA HYDRATASE"/>
    <property type="match status" value="1"/>
</dbReference>
<dbReference type="STRING" id="650891.SAMN05216203_2513"/>
<dbReference type="Proteomes" id="UP000198644">
    <property type="component" value="Unassembled WGS sequence"/>
</dbReference>
<name>A0A1I6IN35_9GAMM</name>